<dbReference type="EMBL" id="QXTE01000405">
    <property type="protein sequence ID" value="TFJ98395.1"/>
    <property type="molecule type" value="Genomic_DNA"/>
</dbReference>
<keyword evidence="2" id="KW-1185">Reference proteome</keyword>
<dbReference type="GO" id="GO:0016301">
    <property type="term" value="F:kinase activity"/>
    <property type="evidence" value="ECO:0007669"/>
    <property type="project" value="UniProtKB-KW"/>
</dbReference>
<keyword evidence="1" id="KW-0418">Kinase</keyword>
<reference evidence="1 2" key="2">
    <citation type="submission" date="2019-04" db="EMBL/GenBank/DDBJ databases">
        <title>The genome sequence of big-headed turtle.</title>
        <authorList>
            <person name="Gong S."/>
        </authorList>
    </citation>
    <scope>NUCLEOTIDE SEQUENCE [LARGE SCALE GENOMIC DNA]</scope>
    <source>
        <strain evidence="1">DO16091913</strain>
        <tissue evidence="1">Muscle</tissue>
    </source>
</reference>
<proteinExistence type="predicted"/>
<reference evidence="1 2" key="1">
    <citation type="submission" date="2019-04" db="EMBL/GenBank/DDBJ databases">
        <title>Draft genome of the big-headed turtle Platysternon megacephalum.</title>
        <authorList>
            <person name="Gong S."/>
        </authorList>
    </citation>
    <scope>NUCLEOTIDE SEQUENCE [LARGE SCALE GENOMIC DNA]</scope>
    <source>
        <strain evidence="1">DO16091913</strain>
        <tissue evidence="1">Muscle</tissue>
    </source>
</reference>
<keyword evidence="1" id="KW-0808">Transferase</keyword>
<name>A0A4D9DLP7_9SAUR</name>
<dbReference type="AlphaFoldDB" id="A0A4D9DLP7"/>
<evidence type="ECO:0000313" key="2">
    <source>
        <dbReference type="Proteomes" id="UP000297703"/>
    </source>
</evidence>
<comment type="caution">
    <text evidence="1">The sequence shown here is derived from an EMBL/GenBank/DDBJ whole genome shotgun (WGS) entry which is preliminary data.</text>
</comment>
<evidence type="ECO:0000313" key="1">
    <source>
        <dbReference type="EMBL" id="TFJ98395.1"/>
    </source>
</evidence>
<sequence>MHKLLFNLSVGTKPARADAQVGKRVVGSEGAQVMLMIRQYHVASVCVHGNQHKNKTKTKNKHKISHQFSFTSISISGGPWAGTDRPLPQALAPRAMGQHTASTPTSINAKGLEPVLTLHCHPSTCSIRSC</sequence>
<dbReference type="Proteomes" id="UP000297703">
    <property type="component" value="Unassembled WGS sequence"/>
</dbReference>
<gene>
    <name evidence="1" type="ORF">DR999_PMT19709</name>
</gene>
<accession>A0A4D9DLP7</accession>
<protein>
    <submittedName>
        <fullName evidence="1">Ceramide kinase-like</fullName>
    </submittedName>
</protein>
<organism evidence="1 2">
    <name type="scientific">Platysternon megacephalum</name>
    <name type="common">big-headed turtle</name>
    <dbReference type="NCBI Taxonomy" id="55544"/>
    <lineage>
        <taxon>Eukaryota</taxon>
        <taxon>Metazoa</taxon>
        <taxon>Chordata</taxon>
        <taxon>Craniata</taxon>
        <taxon>Vertebrata</taxon>
        <taxon>Euteleostomi</taxon>
        <taxon>Archelosauria</taxon>
        <taxon>Testudinata</taxon>
        <taxon>Testudines</taxon>
        <taxon>Cryptodira</taxon>
        <taxon>Durocryptodira</taxon>
        <taxon>Testudinoidea</taxon>
        <taxon>Platysternidae</taxon>
        <taxon>Platysternon</taxon>
    </lineage>
</organism>